<dbReference type="STRING" id="10029.G3HCM2"/>
<gene>
    <name evidence="2" type="ORF">I79_008233</name>
</gene>
<name>G3HCM2_CRIGR</name>
<dbReference type="InParanoid" id="G3HCM2"/>
<protein>
    <submittedName>
        <fullName evidence="2">Zinc finger protein Rlf</fullName>
    </submittedName>
</protein>
<evidence type="ECO:0000313" key="2">
    <source>
        <dbReference type="EMBL" id="EGV97094.1"/>
    </source>
</evidence>
<proteinExistence type="predicted"/>
<feature type="compositionally biased region" description="Low complexity" evidence="1">
    <location>
        <begin position="7"/>
        <end position="31"/>
    </location>
</feature>
<dbReference type="Proteomes" id="UP000001075">
    <property type="component" value="Unassembled WGS sequence"/>
</dbReference>
<sequence>MADGKGDATAAAGAGAGVEAPAVAGAGAGTETESMPRGHRPASPASGASGLRPCLWQLETELREQEVSEVSSLNYCRSFCQVRSRRAGGGRRAGEAWGRGPGSA</sequence>
<accession>G3HCM2</accession>
<reference evidence="3" key="1">
    <citation type="journal article" date="2011" name="Nat. Biotechnol.">
        <title>The genomic sequence of the Chinese hamster ovary (CHO)-K1 cell line.</title>
        <authorList>
            <person name="Xu X."/>
            <person name="Nagarajan H."/>
            <person name="Lewis N.E."/>
            <person name="Pan S."/>
            <person name="Cai Z."/>
            <person name="Liu X."/>
            <person name="Chen W."/>
            <person name="Xie M."/>
            <person name="Wang W."/>
            <person name="Hammond S."/>
            <person name="Andersen M.R."/>
            <person name="Neff N."/>
            <person name="Passarelli B."/>
            <person name="Koh W."/>
            <person name="Fan H.C."/>
            <person name="Wang J."/>
            <person name="Gui Y."/>
            <person name="Lee K.H."/>
            <person name="Betenbaugh M.J."/>
            <person name="Quake S.R."/>
            <person name="Famili I."/>
            <person name="Palsson B.O."/>
            <person name="Wang J."/>
        </authorList>
    </citation>
    <scope>NUCLEOTIDE SEQUENCE [LARGE SCALE GENOMIC DNA]</scope>
    <source>
        <strain evidence="3">CHO K1 cell line</strain>
    </source>
</reference>
<organism evidence="2 3">
    <name type="scientific">Cricetulus griseus</name>
    <name type="common">Chinese hamster</name>
    <name type="synonym">Cricetulus barabensis griseus</name>
    <dbReference type="NCBI Taxonomy" id="10029"/>
    <lineage>
        <taxon>Eukaryota</taxon>
        <taxon>Metazoa</taxon>
        <taxon>Chordata</taxon>
        <taxon>Craniata</taxon>
        <taxon>Vertebrata</taxon>
        <taxon>Euteleostomi</taxon>
        <taxon>Mammalia</taxon>
        <taxon>Eutheria</taxon>
        <taxon>Euarchontoglires</taxon>
        <taxon>Glires</taxon>
        <taxon>Rodentia</taxon>
        <taxon>Myomorpha</taxon>
        <taxon>Muroidea</taxon>
        <taxon>Cricetidae</taxon>
        <taxon>Cricetinae</taxon>
        <taxon>Cricetulus</taxon>
    </lineage>
</organism>
<dbReference type="AlphaFoldDB" id="G3HCM2"/>
<feature type="region of interest" description="Disordered" evidence="1">
    <location>
        <begin position="1"/>
        <end position="51"/>
    </location>
</feature>
<feature type="region of interest" description="Disordered" evidence="1">
    <location>
        <begin position="85"/>
        <end position="104"/>
    </location>
</feature>
<evidence type="ECO:0000256" key="1">
    <source>
        <dbReference type="SAM" id="MobiDB-lite"/>
    </source>
</evidence>
<evidence type="ECO:0000313" key="3">
    <source>
        <dbReference type="Proteomes" id="UP000001075"/>
    </source>
</evidence>
<dbReference type="EMBL" id="JH000283">
    <property type="protein sequence ID" value="EGV97094.1"/>
    <property type="molecule type" value="Genomic_DNA"/>
</dbReference>